<dbReference type="EMBL" id="WWNE01000005">
    <property type="protein sequence ID" value="NBG65336.1"/>
    <property type="molecule type" value="Genomic_DNA"/>
</dbReference>
<dbReference type="RefSeq" id="WP_160632299.1">
    <property type="nucleotide sequence ID" value="NZ_WWNE01000005.1"/>
</dbReference>
<keyword evidence="2" id="KW-1185">Reference proteome</keyword>
<dbReference type="InterPro" id="IPR015943">
    <property type="entry name" value="WD40/YVTN_repeat-like_dom_sf"/>
</dbReference>
<dbReference type="SUPFAM" id="SSF50969">
    <property type="entry name" value="YVTN repeat-like/Quinoprotein amine dehydrogenase"/>
    <property type="match status" value="1"/>
</dbReference>
<dbReference type="InterPro" id="IPR011044">
    <property type="entry name" value="Quino_amine_DH_bsu"/>
</dbReference>
<dbReference type="PANTHER" id="PTHR47197:SF3">
    <property type="entry name" value="DIHYDRO-HEME D1 DEHYDROGENASE"/>
    <property type="match status" value="1"/>
</dbReference>
<dbReference type="Proteomes" id="UP000470771">
    <property type="component" value="Unassembled WGS sequence"/>
</dbReference>
<evidence type="ECO:0000313" key="2">
    <source>
        <dbReference type="Proteomes" id="UP000470771"/>
    </source>
</evidence>
<proteinExistence type="predicted"/>
<organism evidence="1 2">
    <name type="scientific">Acidiluteibacter ferrifornacis</name>
    <dbReference type="NCBI Taxonomy" id="2692424"/>
    <lineage>
        <taxon>Bacteria</taxon>
        <taxon>Pseudomonadati</taxon>
        <taxon>Bacteroidota</taxon>
        <taxon>Flavobacteriia</taxon>
        <taxon>Flavobacteriales</taxon>
        <taxon>Cryomorphaceae</taxon>
        <taxon>Acidiluteibacter</taxon>
    </lineage>
</organism>
<accession>A0A6N9NFB1</accession>
<sequence length="372" mass="42341">MKIQLVYSLLLLFPVFSIGQNINEQYDKWAVTEDVINITGIDLSPNGKEVALVGGKMDAIYLYDHVNRKLLRKIPMDKDYSGYRVEYSSNGNYLLLQERVTEYYSTKNSRAGGYAVIDLKSDKIIHQYKMINDLKISFDEKYLIVLDNGTLEIKELSSGKTIQKFKPEGATNAVAISPNGEDLAVVQKPNKADIKMLVDRKMNKKSIKAAAKYKFLIAIYDFKTQELKSVVPEFYDNISMLKYTPDGEKLLSFNIAQNSYVNVALPQSNYEPTRESYLGRSTTQPDFQYDFSGNYFGIATVEKFPAINIYHVGSGSITDQYDTQNKIWKSAKLNFFAGTNASFIFTPDGEYAIIAYGNSLIKWRYNQYNPNN</sequence>
<dbReference type="Gene3D" id="2.130.10.10">
    <property type="entry name" value="YVTN repeat-like/Quinoprotein amine dehydrogenase"/>
    <property type="match status" value="1"/>
</dbReference>
<comment type="caution">
    <text evidence="1">The sequence shown here is derived from an EMBL/GenBank/DDBJ whole genome shotgun (WGS) entry which is preliminary data.</text>
</comment>
<reference evidence="1 2" key="1">
    <citation type="submission" date="2019-12" db="EMBL/GenBank/DDBJ databases">
        <authorList>
            <person name="Zhao J."/>
        </authorList>
    </citation>
    <scope>NUCLEOTIDE SEQUENCE [LARGE SCALE GENOMIC DNA]</scope>
    <source>
        <strain evidence="1 2">S-15</strain>
    </source>
</reference>
<evidence type="ECO:0000313" key="1">
    <source>
        <dbReference type="EMBL" id="NBG65336.1"/>
    </source>
</evidence>
<dbReference type="InterPro" id="IPR051200">
    <property type="entry name" value="Host-pathogen_enzymatic-act"/>
</dbReference>
<dbReference type="PANTHER" id="PTHR47197">
    <property type="entry name" value="PROTEIN NIRF"/>
    <property type="match status" value="1"/>
</dbReference>
<protein>
    <recommendedName>
        <fullName evidence="3">WD40 repeat domain-containing protein</fullName>
    </recommendedName>
</protein>
<evidence type="ECO:0008006" key="3">
    <source>
        <dbReference type="Google" id="ProtNLM"/>
    </source>
</evidence>
<dbReference type="AlphaFoldDB" id="A0A6N9NFB1"/>
<name>A0A6N9NFB1_9FLAO</name>
<gene>
    <name evidence="1" type="ORF">GQN54_04370</name>
</gene>